<dbReference type="SUPFAM" id="SSF51735">
    <property type="entry name" value="NAD(P)-binding Rossmann-fold domains"/>
    <property type="match status" value="1"/>
</dbReference>
<name>J9H968_9ZZZZ</name>
<dbReference type="PANTHER" id="PTHR43238">
    <property type="entry name" value="GDP-L-FUCOSE SYNTHASE"/>
    <property type="match status" value="1"/>
</dbReference>
<dbReference type="GO" id="GO:0050577">
    <property type="term" value="F:GDP-L-fucose synthase activity"/>
    <property type="evidence" value="ECO:0007669"/>
    <property type="project" value="UniProtKB-EC"/>
</dbReference>
<feature type="domain" description="NAD-dependent epimerase/dehydratase" evidence="9">
    <location>
        <begin position="7"/>
        <end position="238"/>
    </location>
</feature>
<dbReference type="Pfam" id="PF01370">
    <property type="entry name" value="Epimerase"/>
    <property type="match status" value="1"/>
</dbReference>
<dbReference type="InterPro" id="IPR001509">
    <property type="entry name" value="Epimerase_deHydtase"/>
</dbReference>
<evidence type="ECO:0000256" key="3">
    <source>
        <dbReference type="ARBA" id="ARBA00012371"/>
    </source>
</evidence>
<keyword evidence="6" id="KW-0413">Isomerase</keyword>
<comment type="similarity">
    <text evidence="2">Belongs to the NAD(P)-dependent epimerase/dehydratase family. Fucose synthase subfamily.</text>
</comment>
<dbReference type="InterPro" id="IPR028614">
    <property type="entry name" value="GDP_fucose/colitose_synth"/>
</dbReference>
<comment type="catalytic activity">
    <reaction evidence="8">
        <text>GDP-beta-L-fucose + NADP(+) = GDP-4-dehydro-alpha-D-rhamnose + NADPH + H(+)</text>
        <dbReference type="Rhea" id="RHEA:18885"/>
        <dbReference type="ChEBI" id="CHEBI:15378"/>
        <dbReference type="ChEBI" id="CHEBI:57273"/>
        <dbReference type="ChEBI" id="CHEBI:57783"/>
        <dbReference type="ChEBI" id="CHEBI:57964"/>
        <dbReference type="ChEBI" id="CHEBI:58349"/>
        <dbReference type="EC" id="1.1.1.271"/>
    </reaction>
</comment>
<dbReference type="Gene3D" id="3.40.50.720">
    <property type="entry name" value="NAD(P)-binding Rossmann-like Domain"/>
    <property type="match status" value="1"/>
</dbReference>
<dbReference type="CDD" id="cd05239">
    <property type="entry name" value="GDP_FS_SDR_e"/>
    <property type="match status" value="1"/>
</dbReference>
<reference evidence="10" key="1">
    <citation type="journal article" date="2012" name="PLoS ONE">
        <title>Gene sets for utilization of primary and secondary nutrition supplies in the distal gut of endangered iberian lynx.</title>
        <authorList>
            <person name="Alcaide M."/>
            <person name="Messina E."/>
            <person name="Richter M."/>
            <person name="Bargiela R."/>
            <person name="Peplies J."/>
            <person name="Huws S.A."/>
            <person name="Newbold C.J."/>
            <person name="Golyshin P.N."/>
            <person name="Simon M.A."/>
            <person name="Lopez G."/>
            <person name="Yakimov M.M."/>
            <person name="Ferrer M."/>
        </authorList>
    </citation>
    <scope>NUCLEOTIDE SEQUENCE</scope>
</reference>
<comment type="caution">
    <text evidence="10">The sequence shown here is derived from an EMBL/GenBank/DDBJ whole genome shotgun (WGS) entry which is preliminary data.</text>
</comment>
<proteinExistence type="inferred from homology"/>
<comment type="pathway">
    <text evidence="1">Nucleotide-sugar biosynthesis; GDP-L-fucose biosynthesis via de novo pathway; GDP-L-fucose from GDP-alpha-D-mannose: step 2/2.</text>
</comment>
<keyword evidence="7" id="KW-0511">Multifunctional enzyme</keyword>
<evidence type="ECO:0000256" key="2">
    <source>
        <dbReference type="ARBA" id="ARBA00005959"/>
    </source>
</evidence>
<evidence type="ECO:0000256" key="4">
    <source>
        <dbReference type="ARBA" id="ARBA00022857"/>
    </source>
</evidence>
<dbReference type="AlphaFoldDB" id="J9H968"/>
<evidence type="ECO:0000256" key="8">
    <source>
        <dbReference type="ARBA" id="ARBA00051935"/>
    </source>
</evidence>
<evidence type="ECO:0000256" key="5">
    <source>
        <dbReference type="ARBA" id="ARBA00023002"/>
    </source>
</evidence>
<organism evidence="10">
    <name type="scientific">gut metagenome</name>
    <dbReference type="NCBI Taxonomy" id="749906"/>
    <lineage>
        <taxon>unclassified sequences</taxon>
        <taxon>metagenomes</taxon>
        <taxon>organismal metagenomes</taxon>
    </lineage>
</organism>
<evidence type="ECO:0000259" key="9">
    <source>
        <dbReference type="Pfam" id="PF01370"/>
    </source>
</evidence>
<keyword evidence="4" id="KW-0521">NADP</keyword>
<gene>
    <name evidence="10" type="ORF">EVA_00299</name>
</gene>
<dbReference type="EMBL" id="AMCI01000007">
    <property type="protein sequence ID" value="EJX11025.1"/>
    <property type="molecule type" value="Genomic_DNA"/>
</dbReference>
<evidence type="ECO:0000313" key="10">
    <source>
        <dbReference type="EMBL" id="EJX11025.1"/>
    </source>
</evidence>
<evidence type="ECO:0000256" key="7">
    <source>
        <dbReference type="ARBA" id="ARBA00023268"/>
    </source>
</evidence>
<dbReference type="HAMAP" id="MF_00956">
    <property type="entry name" value="GDP_fucose_synth"/>
    <property type="match status" value="1"/>
</dbReference>
<dbReference type="Gene3D" id="3.90.25.10">
    <property type="entry name" value="UDP-galactose 4-epimerase, domain 1"/>
    <property type="match status" value="1"/>
</dbReference>
<evidence type="ECO:0000256" key="1">
    <source>
        <dbReference type="ARBA" id="ARBA00004883"/>
    </source>
</evidence>
<dbReference type="InterPro" id="IPR036291">
    <property type="entry name" value="NAD(P)-bd_dom_sf"/>
</dbReference>
<evidence type="ECO:0000256" key="6">
    <source>
        <dbReference type="ARBA" id="ARBA00023235"/>
    </source>
</evidence>
<accession>J9H968</accession>
<protein>
    <recommendedName>
        <fullName evidence="3">GDP-L-fucose synthase</fullName>
        <ecNumber evidence="3">1.1.1.271</ecNumber>
    </recommendedName>
</protein>
<dbReference type="EC" id="1.1.1.271" evidence="3"/>
<dbReference type="PANTHER" id="PTHR43238:SF1">
    <property type="entry name" value="GDP-L-FUCOSE SYNTHASE"/>
    <property type="match status" value="1"/>
</dbReference>
<dbReference type="GO" id="GO:0016853">
    <property type="term" value="F:isomerase activity"/>
    <property type="evidence" value="ECO:0007669"/>
    <property type="project" value="UniProtKB-KW"/>
</dbReference>
<sequence>MEKEGKIYVAGHRGMVGSAIVRELDRQGYTNILTRTHHELDLTQQSEVEAFFAAERPEYVFLAAAKVGGIVANQGALADFMYENMMLEMNVIHSAWKNGCRKLLFLGSSCIYPRLAPQPMPESCLLTSALEPTNEAYALAKISGLKYCEYLNRQYGTDYISVMPTNLYGPNDNYHPEHSHVLPALIRRFHEAKEAGAPSVTCWGDGSPLREFLYVDDLANLCVFLMNHYSGNETVNAGTGKELTIRELTEKVAQVVGYTGEIHWDTTRPNGTPRKLLDVSKAKALGWTYRVELEEGIRLAYEDFLHNPMRAER</sequence>
<dbReference type="FunFam" id="3.40.50.720:FF:000101">
    <property type="entry name" value="GDP-L-fucose synthase"/>
    <property type="match status" value="1"/>
</dbReference>
<keyword evidence="5" id="KW-0560">Oxidoreductase</keyword>